<organism evidence="1 2">
    <name type="scientific">Prevotella pectinovora</name>
    <dbReference type="NCBI Taxonomy" id="1602169"/>
    <lineage>
        <taxon>Bacteria</taxon>
        <taxon>Pseudomonadati</taxon>
        <taxon>Bacteroidota</taxon>
        <taxon>Bacteroidia</taxon>
        <taxon>Bacteroidales</taxon>
        <taxon>Prevotellaceae</taxon>
        <taxon>Prevotella</taxon>
    </lineage>
</organism>
<name>A0A0D0ITF4_9BACT</name>
<keyword evidence="2" id="KW-1185">Reference proteome</keyword>
<dbReference type="EMBL" id="JXQK01000056">
    <property type="protein sequence ID" value="KIP62177.1"/>
    <property type="molecule type" value="Genomic_DNA"/>
</dbReference>
<gene>
    <name evidence="1" type="ORF">ST44_07725</name>
</gene>
<accession>A0A0D0ITF4</accession>
<sequence>MAAVADVGRREVKIWRTRQLVWTSAHQQQAAVMKSFLPLLPELFFFMLPEVFLSQTGHWNLSGFCFFRIVDYCPSNVMFWAQFGVRNLPTWGNVLAPSEKAACPTWARCLPISCSFC</sequence>
<comment type="caution">
    <text evidence="1">The sequence shown here is derived from an EMBL/GenBank/DDBJ whole genome shotgun (WGS) entry which is preliminary data.</text>
</comment>
<dbReference type="AlphaFoldDB" id="A0A0D0ITF4"/>
<dbReference type="Proteomes" id="UP000032046">
    <property type="component" value="Unassembled WGS sequence"/>
</dbReference>
<protein>
    <submittedName>
        <fullName evidence="1">Uncharacterized protein</fullName>
    </submittedName>
</protein>
<evidence type="ECO:0000313" key="1">
    <source>
        <dbReference type="EMBL" id="KIP62177.1"/>
    </source>
</evidence>
<evidence type="ECO:0000313" key="2">
    <source>
        <dbReference type="Proteomes" id="UP000032046"/>
    </source>
</evidence>
<proteinExistence type="predicted"/>
<reference evidence="1 2" key="1">
    <citation type="submission" date="2015-01" db="EMBL/GenBank/DDBJ databases">
        <title>Comparative genomics of non-oral Prevotella species.</title>
        <authorList>
            <person name="Accetto T."/>
            <person name="Nograsek B."/>
            <person name="Avgustin G."/>
        </authorList>
    </citation>
    <scope>NUCLEOTIDE SEQUENCE [LARGE SCALE GENOMIC DNA]</scope>
    <source>
        <strain evidence="1 2">P5-119</strain>
    </source>
</reference>